<dbReference type="OrthoDB" id="2305498at2759"/>
<dbReference type="PANTHER" id="PTHR47432:SF1">
    <property type="entry name" value="CELL WALL ASSEMBLY REGULATOR SMI1"/>
    <property type="match status" value="1"/>
</dbReference>
<evidence type="ECO:0000256" key="1">
    <source>
        <dbReference type="ARBA" id="ARBA00005303"/>
    </source>
</evidence>
<dbReference type="InterPro" id="IPR009203">
    <property type="entry name" value="Knr4/Smi1"/>
</dbReference>
<dbReference type="Pfam" id="PF09346">
    <property type="entry name" value="SMI1_KNR4"/>
    <property type="match status" value="1"/>
</dbReference>
<gene>
    <name evidence="3" type="ORF">ASCRUDRAFT_16120</name>
</gene>
<reference evidence="4" key="1">
    <citation type="submission" date="2016-05" db="EMBL/GenBank/DDBJ databases">
        <title>Comparative genomics of biotechnologically important yeasts.</title>
        <authorList>
            <consortium name="DOE Joint Genome Institute"/>
            <person name="Riley R."/>
            <person name="Haridas S."/>
            <person name="Wolfe K.H."/>
            <person name="Lopes M.R."/>
            <person name="Hittinger C.T."/>
            <person name="Goker M."/>
            <person name="Salamov A."/>
            <person name="Wisecaver J."/>
            <person name="Long T.M."/>
            <person name="Aerts A.L."/>
            <person name="Barry K."/>
            <person name="Choi C."/>
            <person name="Clum A."/>
            <person name="Coughlan A.Y."/>
            <person name="Deshpande S."/>
            <person name="Douglass A.P."/>
            <person name="Hanson S.J."/>
            <person name="Klenk H.-P."/>
            <person name="Labutti K."/>
            <person name="Lapidus A."/>
            <person name="Lindquist E."/>
            <person name="Lipzen A."/>
            <person name="Meier-Kolthoff J.P."/>
            <person name="Ohm R.A."/>
            <person name="Otillar R.P."/>
            <person name="Pangilinan J."/>
            <person name="Peng Y."/>
            <person name="Rokas A."/>
            <person name="Rosa C.A."/>
            <person name="Scheuner C."/>
            <person name="Sibirny A.A."/>
            <person name="Slot J.C."/>
            <person name="Stielow J.B."/>
            <person name="Sun H."/>
            <person name="Kurtzman C.P."/>
            <person name="Blackwell M."/>
            <person name="Grigoriev I.V."/>
            <person name="Jeffries T.W."/>
        </authorList>
    </citation>
    <scope>NUCLEOTIDE SEQUENCE [LARGE SCALE GENOMIC DNA]</scope>
    <source>
        <strain evidence="4">DSM 1968</strain>
    </source>
</reference>
<feature type="non-terminal residue" evidence="3">
    <location>
        <position position="337"/>
    </location>
</feature>
<dbReference type="AlphaFoldDB" id="A0A1D2VHZ3"/>
<dbReference type="RefSeq" id="XP_020047549.1">
    <property type="nucleotide sequence ID" value="XM_020189398.1"/>
</dbReference>
<dbReference type="InterPro" id="IPR051873">
    <property type="entry name" value="KNR4/SMI1_regulator"/>
</dbReference>
<dbReference type="SMART" id="SM00860">
    <property type="entry name" value="SMI1_KNR4"/>
    <property type="match status" value="1"/>
</dbReference>
<protein>
    <submittedName>
        <fullName evidence="3">Cell wall assembly and cell proliferation coordinating protein</fullName>
    </submittedName>
</protein>
<dbReference type="SUPFAM" id="SSF160631">
    <property type="entry name" value="SMI1/KNR4-like"/>
    <property type="match status" value="1"/>
</dbReference>
<dbReference type="Gene3D" id="3.40.1580.10">
    <property type="entry name" value="SMI1/KNR4-like"/>
    <property type="match status" value="1"/>
</dbReference>
<dbReference type="PIRSF" id="PIRSF017023">
    <property type="entry name" value="KNR4"/>
    <property type="match status" value="1"/>
</dbReference>
<dbReference type="GO" id="GO:0043332">
    <property type="term" value="C:mating projection tip"/>
    <property type="evidence" value="ECO:0007669"/>
    <property type="project" value="TreeGrafter"/>
</dbReference>
<evidence type="ECO:0000259" key="2">
    <source>
        <dbReference type="SMART" id="SM00860"/>
    </source>
</evidence>
<dbReference type="GeneID" id="30963034"/>
<keyword evidence="4" id="KW-1185">Reference proteome</keyword>
<feature type="domain" description="Knr4/Smi1-like" evidence="2">
    <location>
        <begin position="115"/>
        <end position="276"/>
    </location>
</feature>
<dbReference type="EMBL" id="KV454480">
    <property type="protein sequence ID" value="ODV61242.1"/>
    <property type="molecule type" value="Genomic_DNA"/>
</dbReference>
<evidence type="ECO:0000313" key="3">
    <source>
        <dbReference type="EMBL" id="ODV61242.1"/>
    </source>
</evidence>
<proteinExistence type="inferred from homology"/>
<dbReference type="GO" id="GO:0070880">
    <property type="term" value="P:fungal-type cell wall beta-glucan biosynthetic process"/>
    <property type="evidence" value="ECO:0007669"/>
    <property type="project" value="TreeGrafter"/>
</dbReference>
<dbReference type="STRING" id="1344418.A0A1D2VHZ3"/>
<dbReference type="InParanoid" id="A0A1D2VHZ3"/>
<sequence length="337" mass="38399">MGFFDAVRDNFQEFVFSLTTNDRYASSNSPYVSSSNQNSSQQNFMANNNQSTASVNSNNVIYTPGLRSRTIIGEVPLNDFVNGLPPAPPIQEIWERLENFFDENYVELYDNLSDPATAADLNELENDLNCTLPLDIRESWQIHDGQERPGKPTGVIMGLTLLDIESIVEEYGVWQTAAKRINHQKYLYDQKKTRIIAPPKPGINFVAHQHSIPEGSIQPTYVHPGWIPLAKDFSGNNIAVDLAPGPKGKWGQIIVFGHDFDTKFVISSSWSDFLNKVVTEYENDEYLLDERDGESEIWYKTKDGRILSYLDALKNKALAPYRRQQQQQQQQKGFRRP</sequence>
<evidence type="ECO:0000313" key="4">
    <source>
        <dbReference type="Proteomes" id="UP000095038"/>
    </source>
</evidence>
<dbReference type="InterPro" id="IPR018958">
    <property type="entry name" value="Knr4/Smi1-like_dom"/>
</dbReference>
<dbReference type="Proteomes" id="UP000095038">
    <property type="component" value="Unassembled WGS sequence"/>
</dbReference>
<comment type="similarity">
    <text evidence="1">Belongs to the KNR4/SMI1 family.</text>
</comment>
<name>A0A1D2VHZ3_9ASCO</name>
<organism evidence="3 4">
    <name type="scientific">Ascoidea rubescens DSM 1968</name>
    <dbReference type="NCBI Taxonomy" id="1344418"/>
    <lineage>
        <taxon>Eukaryota</taxon>
        <taxon>Fungi</taxon>
        <taxon>Dikarya</taxon>
        <taxon>Ascomycota</taxon>
        <taxon>Saccharomycotina</taxon>
        <taxon>Saccharomycetes</taxon>
        <taxon>Ascoideaceae</taxon>
        <taxon>Ascoidea</taxon>
    </lineage>
</organism>
<dbReference type="PANTHER" id="PTHR47432">
    <property type="entry name" value="CELL WALL ASSEMBLY REGULATOR SMI1"/>
    <property type="match status" value="1"/>
</dbReference>
<dbReference type="InterPro" id="IPR037883">
    <property type="entry name" value="Knr4/Smi1-like_sf"/>
</dbReference>
<accession>A0A1D2VHZ3</accession>